<evidence type="ECO:0000256" key="2">
    <source>
        <dbReference type="SAM" id="MobiDB-lite"/>
    </source>
</evidence>
<dbReference type="PANTHER" id="PTHR21531">
    <property type="entry name" value="LOW-TEMPERATURE VIABILITY PROTEIN LTV1-RELATED"/>
    <property type="match status" value="1"/>
</dbReference>
<dbReference type="Proteomes" id="UP001057375">
    <property type="component" value="Unassembled WGS sequence"/>
</dbReference>
<feature type="region of interest" description="Disordered" evidence="2">
    <location>
        <begin position="174"/>
        <end position="197"/>
    </location>
</feature>
<reference evidence="3" key="1">
    <citation type="submission" date="2022-03" db="EMBL/GenBank/DDBJ databases">
        <title>Draft genome sequence of Aduncisulcus paluster, a free-living microaerophilic Fornicata.</title>
        <authorList>
            <person name="Yuyama I."/>
            <person name="Kume K."/>
            <person name="Tamura T."/>
            <person name="Inagaki Y."/>
            <person name="Hashimoto T."/>
        </authorList>
    </citation>
    <scope>NUCLEOTIDE SEQUENCE</scope>
    <source>
        <strain evidence="3">NY0171</strain>
    </source>
</reference>
<feature type="compositionally biased region" description="Acidic residues" evidence="2">
    <location>
        <begin position="242"/>
        <end position="255"/>
    </location>
</feature>
<gene>
    <name evidence="3" type="ORF">ADUPG1_011940</name>
</gene>
<comment type="similarity">
    <text evidence="1">Belongs to the LTV1 family.</text>
</comment>
<organism evidence="3 4">
    <name type="scientific">Aduncisulcus paluster</name>
    <dbReference type="NCBI Taxonomy" id="2918883"/>
    <lineage>
        <taxon>Eukaryota</taxon>
        <taxon>Metamonada</taxon>
        <taxon>Carpediemonas-like organisms</taxon>
        <taxon>Aduncisulcus</taxon>
    </lineage>
</organism>
<keyword evidence="4" id="KW-1185">Reference proteome</keyword>
<feature type="compositionally biased region" description="Basic and acidic residues" evidence="2">
    <location>
        <begin position="256"/>
        <end position="271"/>
    </location>
</feature>
<evidence type="ECO:0000256" key="1">
    <source>
        <dbReference type="ARBA" id="ARBA00009078"/>
    </source>
</evidence>
<name>A0ABQ5JXR1_9EUKA</name>
<accession>A0ABQ5JXR1</accession>
<evidence type="ECO:0008006" key="5">
    <source>
        <dbReference type="Google" id="ProtNLM"/>
    </source>
</evidence>
<evidence type="ECO:0000313" key="3">
    <source>
        <dbReference type="EMBL" id="GKT21556.1"/>
    </source>
</evidence>
<sequence length="318" mass="37631">MPVRKTKKYIKFNVSLDDGVDDEVDIMAPYIEYLKKRGELPEDMKDEEYEEEFDDYYGYDDQGYTAAETRFIDQFVDSIDKGKAPAFFDDDEEQEFLQDQLISAKSRKDDITGGNVMDDSHFVIEKDMRETIIQIAKEQREKDAEKDEEDSEREIRELYFAKPKIQTTILDRMEEDEELQDAKADEGKTPQVIDENEVFMSAKKRKEAIAASVREIEVGRQGIPLGVIKRRDQAKIKGEEGDLHEEEEYEEEEEEKPVFVRKKQESKEEKKMRKKAVKEAKKKRREEKKERKQMFHTEYIHQKEAARVEKQNVQGRKL</sequence>
<feature type="compositionally biased region" description="Basic and acidic residues" evidence="2">
    <location>
        <begin position="287"/>
        <end position="310"/>
    </location>
</feature>
<proteinExistence type="inferred from homology"/>
<dbReference type="InterPro" id="IPR007307">
    <property type="entry name" value="Ltv1"/>
</dbReference>
<evidence type="ECO:0000313" key="4">
    <source>
        <dbReference type="Proteomes" id="UP001057375"/>
    </source>
</evidence>
<dbReference type="PANTHER" id="PTHR21531:SF0">
    <property type="entry name" value="PROTEIN LTV1 HOMOLOG"/>
    <property type="match status" value="1"/>
</dbReference>
<protein>
    <recommendedName>
        <fullName evidence="5">Protein LTV1 homolog</fullName>
    </recommendedName>
</protein>
<comment type="caution">
    <text evidence="3">The sequence shown here is derived from an EMBL/GenBank/DDBJ whole genome shotgun (WGS) entry which is preliminary data.</text>
</comment>
<feature type="region of interest" description="Disordered" evidence="2">
    <location>
        <begin position="238"/>
        <end position="318"/>
    </location>
</feature>
<dbReference type="EMBL" id="BQXS01012324">
    <property type="protein sequence ID" value="GKT21556.1"/>
    <property type="molecule type" value="Genomic_DNA"/>
</dbReference>
<feature type="compositionally biased region" description="Basic residues" evidence="2">
    <location>
        <begin position="272"/>
        <end position="286"/>
    </location>
</feature>